<dbReference type="PANTHER" id="PTHR30543">
    <property type="entry name" value="CHROMATE REDUCTASE"/>
    <property type="match status" value="1"/>
</dbReference>
<feature type="domain" description="NADPH-dependent FMN reductase-like" evidence="1">
    <location>
        <begin position="4"/>
        <end position="146"/>
    </location>
</feature>
<reference evidence="2 3" key="1">
    <citation type="submission" date="2023-07" db="EMBL/GenBank/DDBJ databases">
        <title>Genomic Encyclopedia of Type Strains, Phase IV (KMG-IV): sequencing the most valuable type-strain genomes for metagenomic binning, comparative biology and taxonomic classification.</title>
        <authorList>
            <person name="Goeker M."/>
        </authorList>
    </citation>
    <scope>NUCLEOTIDE SEQUENCE [LARGE SCALE GENOMIC DNA]</scope>
    <source>
        <strain evidence="2 3">DSM 19619</strain>
    </source>
</reference>
<protein>
    <submittedName>
        <fullName evidence="2">NAD(P)H-dependent FMN reductase</fullName>
    </submittedName>
</protein>
<dbReference type="InterPro" id="IPR050712">
    <property type="entry name" value="NAD(P)H-dep_reductase"/>
</dbReference>
<dbReference type="Proteomes" id="UP001242480">
    <property type="component" value="Unassembled WGS sequence"/>
</dbReference>
<evidence type="ECO:0000313" key="3">
    <source>
        <dbReference type="Proteomes" id="UP001242480"/>
    </source>
</evidence>
<keyword evidence="3" id="KW-1185">Reference proteome</keyword>
<dbReference type="EMBL" id="JAUSVX010000027">
    <property type="protein sequence ID" value="MDQ0474882.1"/>
    <property type="molecule type" value="Genomic_DNA"/>
</dbReference>
<gene>
    <name evidence="2" type="ORF">QO011_007924</name>
</gene>
<sequence>MALPRIAVVIGSTRPTRFGDRPARWIFDIASKRGDIEVELIDLRDFPLPFFEEVASNAWAPTQSEVGVRWQKTLATFDGFIFSAAEYNRGPTGVLKNALDYAYPEWNRKTAAFVGYGGVGGARAVEQLRLIAIELQMAPIRHGVHIGGADFTAARQGTDLAELPHLQKSAETMLDELVWWTRALKTARG</sequence>
<comment type="caution">
    <text evidence="2">The sequence shown here is derived from an EMBL/GenBank/DDBJ whole genome shotgun (WGS) entry which is preliminary data.</text>
</comment>
<dbReference type="PANTHER" id="PTHR30543:SF21">
    <property type="entry name" value="NAD(P)H-DEPENDENT FMN REDUCTASE LOT6"/>
    <property type="match status" value="1"/>
</dbReference>
<dbReference type="SUPFAM" id="SSF52218">
    <property type="entry name" value="Flavoproteins"/>
    <property type="match status" value="1"/>
</dbReference>
<dbReference type="Pfam" id="PF03358">
    <property type="entry name" value="FMN_red"/>
    <property type="match status" value="1"/>
</dbReference>
<evidence type="ECO:0000313" key="2">
    <source>
        <dbReference type="EMBL" id="MDQ0474882.1"/>
    </source>
</evidence>
<dbReference type="RefSeq" id="WP_307285245.1">
    <property type="nucleotide sequence ID" value="NZ_JAUSVX010000027.1"/>
</dbReference>
<dbReference type="InterPro" id="IPR029039">
    <property type="entry name" value="Flavoprotein-like_sf"/>
</dbReference>
<organism evidence="2 3">
    <name type="scientific">Labrys wisconsinensis</name>
    <dbReference type="NCBI Taxonomy" id="425677"/>
    <lineage>
        <taxon>Bacteria</taxon>
        <taxon>Pseudomonadati</taxon>
        <taxon>Pseudomonadota</taxon>
        <taxon>Alphaproteobacteria</taxon>
        <taxon>Hyphomicrobiales</taxon>
        <taxon>Xanthobacteraceae</taxon>
        <taxon>Labrys</taxon>
    </lineage>
</organism>
<accession>A0ABU0JKR0</accession>
<dbReference type="InterPro" id="IPR005025">
    <property type="entry name" value="FMN_Rdtase-like_dom"/>
</dbReference>
<proteinExistence type="predicted"/>
<dbReference type="Gene3D" id="3.40.50.360">
    <property type="match status" value="1"/>
</dbReference>
<evidence type="ECO:0000259" key="1">
    <source>
        <dbReference type="Pfam" id="PF03358"/>
    </source>
</evidence>
<name>A0ABU0JKR0_9HYPH</name>